<comment type="caution">
    <text evidence="3">The sequence shown here is derived from an EMBL/GenBank/DDBJ whole genome shotgun (WGS) entry which is preliminary data.</text>
</comment>
<dbReference type="PANTHER" id="PTHR30441">
    <property type="entry name" value="DUF748 DOMAIN-CONTAINING PROTEIN"/>
    <property type="match status" value="1"/>
</dbReference>
<protein>
    <recommendedName>
        <fullName evidence="5">AsmA protein</fullName>
    </recommendedName>
</protein>
<accession>A0ABS6XV68</accession>
<gene>
    <name evidence="3" type="ORF">KZH69_06685</name>
</gene>
<feature type="transmembrane region" description="Helical" evidence="2">
    <location>
        <begin position="13"/>
        <end position="35"/>
    </location>
</feature>
<evidence type="ECO:0000313" key="4">
    <source>
        <dbReference type="Proteomes" id="UP000812031"/>
    </source>
</evidence>
<reference evidence="3 4" key="1">
    <citation type="submission" date="2021-07" db="EMBL/GenBank/DDBJ databases">
        <title>Flavobacterium sp. nov. isolated from sediment on the Taihu Lake.</title>
        <authorList>
            <person name="Qu J.-H."/>
        </authorList>
    </citation>
    <scope>NUCLEOTIDE SEQUENCE [LARGE SCALE GENOMIC DNA]</scope>
    <source>
        <strain evidence="3 4">NAS39</strain>
    </source>
</reference>
<proteinExistence type="predicted"/>
<keyword evidence="4" id="KW-1185">Reference proteome</keyword>
<dbReference type="InterPro" id="IPR052894">
    <property type="entry name" value="AsmA-related"/>
</dbReference>
<evidence type="ECO:0000313" key="3">
    <source>
        <dbReference type="EMBL" id="MBW4360166.1"/>
    </source>
</evidence>
<feature type="compositionally biased region" description="Basic and acidic residues" evidence="1">
    <location>
        <begin position="898"/>
        <end position="909"/>
    </location>
</feature>
<name>A0ABS6XV68_9FLAO</name>
<evidence type="ECO:0000256" key="1">
    <source>
        <dbReference type="SAM" id="MobiDB-lite"/>
    </source>
</evidence>
<evidence type="ECO:0008006" key="5">
    <source>
        <dbReference type="Google" id="ProtNLM"/>
    </source>
</evidence>
<dbReference type="RefSeq" id="WP_219316682.1">
    <property type="nucleotide sequence ID" value="NZ_JAHWYN010000005.1"/>
</dbReference>
<evidence type="ECO:0000256" key="2">
    <source>
        <dbReference type="SAM" id="Phobius"/>
    </source>
</evidence>
<sequence>MAPVNYKSIFLKVFKYTGITLVVVLVLMFIAPLLFADKIKEQVKKTANEKLNGELNYSDANVSFFTHFPSLTLTLNDFSLNGSIPFQKEKLITAKEVAFGINLSSLIFGKAIKIDQIFLLNSLINVKVSQKGEANYNVYISEPETEPKKEKEETGLKLEEIEITNSKIIYDDRSTKVHIDAIGFNYVGNGDLSQAIFALHSKAKIEKLNIIYENEPYLMNKKVDGDLITKINTNSLSFVFEQNDLFINKLLVDFTGKFDFLKEGYDIDFKIKSNKSNLYDLFTAFPPKYITWLKDTELKGNVDLFFTLKGKYIASQNIAPDLSLDFKLKEGFVNYNKSAFPVSNLNVDISTKVASLNPELLDLNVRNVSLNVEKNQLKAQLKMKGLTTPDIDMVLNSNIDLEKLNRALGISDIELKGKLISDVKAKGKYDQKRGLFPITNGRLNLINGFVKTPYYPNPITDINVNTAITDKKGTYKDLSMVLKPVTFSFEGEPFLVEADLKNFDDLNYDIKAKGILNISKIYKVFSQKGLDVDGFIKADLALKGIQSDAEKGNYSRLQNKGTLEIRNINVATEYLPKSLLIKEGIFRFKQDKMSFNTFLASYDQSDFKLNGYLQNVFNFIASKNGVLRGEFTLNSKYINVDEFMSSTPVVSSPVTTVATNNAPQLATQETGVILIPSNLDLQFYATAHKINYQGLILQDGKGAVKIKNGKMLMQNTGFNLIGCNVVMNAAYQGMNPKKAVFEYSIKATDFDIKRAYKEVKMFREMASAAENAEGIISLDYKIKGRLNQQMMPIYPSLIGGGVLSIKDVKVKGMKMFNAVSKTTDHEAIKNPELSKVDIKTTVKNNIITIERFKFKFAGFRPRIEGTSSLDGKLNIKMRLGLPPLGIIGIPLTVTGTKDNPKVKVGRKGDEIEETQDVD</sequence>
<keyword evidence="2" id="KW-1133">Transmembrane helix</keyword>
<keyword evidence="2" id="KW-0472">Membrane</keyword>
<dbReference type="PANTHER" id="PTHR30441:SF8">
    <property type="entry name" value="DUF748 DOMAIN-CONTAINING PROTEIN"/>
    <property type="match status" value="1"/>
</dbReference>
<keyword evidence="2" id="KW-0812">Transmembrane</keyword>
<dbReference type="Proteomes" id="UP000812031">
    <property type="component" value="Unassembled WGS sequence"/>
</dbReference>
<dbReference type="EMBL" id="JAHWYN010000005">
    <property type="protein sequence ID" value="MBW4360166.1"/>
    <property type="molecule type" value="Genomic_DNA"/>
</dbReference>
<organism evidence="3 4">
    <name type="scientific">Flavobacterium taihuense</name>
    <dbReference type="NCBI Taxonomy" id="2857508"/>
    <lineage>
        <taxon>Bacteria</taxon>
        <taxon>Pseudomonadati</taxon>
        <taxon>Bacteroidota</taxon>
        <taxon>Flavobacteriia</taxon>
        <taxon>Flavobacteriales</taxon>
        <taxon>Flavobacteriaceae</taxon>
        <taxon>Flavobacterium</taxon>
    </lineage>
</organism>
<feature type="region of interest" description="Disordered" evidence="1">
    <location>
        <begin position="898"/>
        <end position="918"/>
    </location>
</feature>